<sequence>MLTLYSEEKLTIPNTLFEQPRVHKATYVCPCSKHWYPVDLIITRRRNITDILQSIRPDALYRKSQSSGGIEIRYRTDGRVFELRRLRHNSKV</sequence>
<dbReference type="EMBL" id="BMAT01008864">
    <property type="protein sequence ID" value="GFR93844.1"/>
    <property type="molecule type" value="Genomic_DNA"/>
</dbReference>
<accession>A0AAV4H7V3</accession>
<keyword evidence="2" id="KW-1185">Reference proteome</keyword>
<gene>
    <name evidence="1" type="ORF">ElyMa_004387700</name>
</gene>
<dbReference type="Proteomes" id="UP000762676">
    <property type="component" value="Unassembled WGS sequence"/>
</dbReference>
<dbReference type="AlphaFoldDB" id="A0AAV4H7V3"/>
<reference evidence="1 2" key="1">
    <citation type="journal article" date="2021" name="Elife">
        <title>Chloroplast acquisition without the gene transfer in kleptoplastic sea slugs, Plakobranchus ocellatus.</title>
        <authorList>
            <person name="Maeda T."/>
            <person name="Takahashi S."/>
            <person name="Yoshida T."/>
            <person name="Shimamura S."/>
            <person name="Takaki Y."/>
            <person name="Nagai Y."/>
            <person name="Toyoda A."/>
            <person name="Suzuki Y."/>
            <person name="Arimoto A."/>
            <person name="Ishii H."/>
            <person name="Satoh N."/>
            <person name="Nishiyama T."/>
            <person name="Hasebe M."/>
            <person name="Maruyama T."/>
            <person name="Minagawa J."/>
            <person name="Obokata J."/>
            <person name="Shigenobu S."/>
        </authorList>
    </citation>
    <scope>NUCLEOTIDE SEQUENCE [LARGE SCALE GENOMIC DNA]</scope>
</reference>
<evidence type="ECO:0000313" key="2">
    <source>
        <dbReference type="Proteomes" id="UP000762676"/>
    </source>
</evidence>
<protein>
    <submittedName>
        <fullName evidence="1">Uncharacterized protein</fullName>
    </submittedName>
</protein>
<proteinExistence type="predicted"/>
<organism evidence="1 2">
    <name type="scientific">Elysia marginata</name>
    <dbReference type="NCBI Taxonomy" id="1093978"/>
    <lineage>
        <taxon>Eukaryota</taxon>
        <taxon>Metazoa</taxon>
        <taxon>Spiralia</taxon>
        <taxon>Lophotrochozoa</taxon>
        <taxon>Mollusca</taxon>
        <taxon>Gastropoda</taxon>
        <taxon>Heterobranchia</taxon>
        <taxon>Euthyneura</taxon>
        <taxon>Panpulmonata</taxon>
        <taxon>Sacoglossa</taxon>
        <taxon>Placobranchoidea</taxon>
        <taxon>Plakobranchidae</taxon>
        <taxon>Elysia</taxon>
    </lineage>
</organism>
<evidence type="ECO:0000313" key="1">
    <source>
        <dbReference type="EMBL" id="GFR93844.1"/>
    </source>
</evidence>
<comment type="caution">
    <text evidence="1">The sequence shown here is derived from an EMBL/GenBank/DDBJ whole genome shotgun (WGS) entry which is preliminary data.</text>
</comment>
<name>A0AAV4H7V3_9GAST</name>